<keyword evidence="8" id="KW-0676">Redox-active center</keyword>
<dbReference type="GO" id="GO:0005737">
    <property type="term" value="C:cytoplasm"/>
    <property type="evidence" value="ECO:0007669"/>
    <property type="project" value="TreeGrafter"/>
</dbReference>
<evidence type="ECO:0000256" key="4">
    <source>
        <dbReference type="ARBA" id="ARBA00022559"/>
    </source>
</evidence>
<dbReference type="GO" id="GO:0045454">
    <property type="term" value="P:cell redox homeostasis"/>
    <property type="evidence" value="ECO:0007669"/>
    <property type="project" value="TreeGrafter"/>
</dbReference>
<proteinExistence type="inferred from homology"/>
<sequence>MPQTRRELRLPWPGSKAKETSEMLTVGERVPDVTLTGPEGREVRLRDQLGARGLVIYFYPKDDTPGCTAEACGFRDQYEDFLEAGADVIGISGDPPSSHKAFANKHSLPFRLLSDERGEARRAFGVKATFGLLPGRATFVVDHEGTIRYAFSSQLRAREHVKRALEVVGGMTPQAAAQK</sequence>
<evidence type="ECO:0000256" key="5">
    <source>
        <dbReference type="ARBA" id="ARBA00022862"/>
    </source>
</evidence>
<evidence type="ECO:0000256" key="10">
    <source>
        <dbReference type="ARBA" id="ARBA00038489"/>
    </source>
</evidence>
<keyword evidence="15" id="KW-1185">Reference proteome</keyword>
<gene>
    <name evidence="14" type="ORF">AKJ08_1145</name>
</gene>
<protein>
    <recommendedName>
        <fullName evidence="3">thioredoxin-dependent peroxiredoxin</fullName>
        <ecNumber evidence="3">1.11.1.24</ecNumber>
    </recommendedName>
    <alternativeName>
        <fullName evidence="9">Thioredoxin peroxidase</fullName>
    </alternativeName>
    <alternativeName>
        <fullName evidence="11">Thioredoxin-dependent peroxiredoxin Bcp</fullName>
    </alternativeName>
</protein>
<evidence type="ECO:0000313" key="14">
    <source>
        <dbReference type="EMBL" id="AKU90758.1"/>
    </source>
</evidence>
<keyword evidence="6" id="KW-0560">Oxidoreductase</keyword>
<comment type="subunit">
    <text evidence="2">Monomer.</text>
</comment>
<dbReference type="PANTHER" id="PTHR42801:SF4">
    <property type="entry name" value="AHPC_TSA FAMILY PROTEIN"/>
    <property type="match status" value="1"/>
</dbReference>
<evidence type="ECO:0000256" key="12">
    <source>
        <dbReference type="ARBA" id="ARBA00049091"/>
    </source>
</evidence>
<dbReference type="PANTHER" id="PTHR42801">
    <property type="entry name" value="THIOREDOXIN-DEPENDENT PEROXIDE REDUCTASE"/>
    <property type="match status" value="1"/>
</dbReference>
<evidence type="ECO:0000256" key="7">
    <source>
        <dbReference type="ARBA" id="ARBA00023157"/>
    </source>
</evidence>
<dbReference type="STRING" id="1391653.AKJ08_1145"/>
<dbReference type="GO" id="GO:0034599">
    <property type="term" value="P:cellular response to oxidative stress"/>
    <property type="evidence" value="ECO:0007669"/>
    <property type="project" value="TreeGrafter"/>
</dbReference>
<comment type="catalytic activity">
    <reaction evidence="12">
        <text>a hydroperoxide + [thioredoxin]-dithiol = an alcohol + [thioredoxin]-disulfide + H2O</text>
        <dbReference type="Rhea" id="RHEA:62620"/>
        <dbReference type="Rhea" id="RHEA-COMP:10698"/>
        <dbReference type="Rhea" id="RHEA-COMP:10700"/>
        <dbReference type="ChEBI" id="CHEBI:15377"/>
        <dbReference type="ChEBI" id="CHEBI:29950"/>
        <dbReference type="ChEBI" id="CHEBI:30879"/>
        <dbReference type="ChEBI" id="CHEBI:35924"/>
        <dbReference type="ChEBI" id="CHEBI:50058"/>
        <dbReference type="EC" id="1.11.1.24"/>
    </reaction>
</comment>
<dbReference type="RefSeq" id="WP_082342765.1">
    <property type="nucleotide sequence ID" value="NZ_CP012332.1"/>
</dbReference>
<name>A0A0K1PB52_9BACT</name>
<evidence type="ECO:0000256" key="2">
    <source>
        <dbReference type="ARBA" id="ARBA00011245"/>
    </source>
</evidence>
<dbReference type="KEGG" id="vin:AKJ08_1145"/>
<keyword evidence="5" id="KW-0049">Antioxidant</keyword>
<dbReference type="PROSITE" id="PS51352">
    <property type="entry name" value="THIOREDOXIN_2"/>
    <property type="match status" value="1"/>
</dbReference>
<reference evidence="14 15" key="1">
    <citation type="submission" date="2015-08" db="EMBL/GenBank/DDBJ databases">
        <authorList>
            <person name="Babu N.S."/>
            <person name="Beckwith C.J."/>
            <person name="Beseler K.G."/>
            <person name="Brison A."/>
            <person name="Carone J.V."/>
            <person name="Caskin T.P."/>
            <person name="Diamond M."/>
            <person name="Durham M.E."/>
            <person name="Foxe J.M."/>
            <person name="Go M."/>
            <person name="Henderson B.A."/>
            <person name="Jones I.B."/>
            <person name="McGettigan J.A."/>
            <person name="Micheletti S.J."/>
            <person name="Nasrallah M.E."/>
            <person name="Ortiz D."/>
            <person name="Piller C.R."/>
            <person name="Privatt S.R."/>
            <person name="Schneider S.L."/>
            <person name="Sharp S."/>
            <person name="Smith T.C."/>
            <person name="Stanton J.D."/>
            <person name="Ullery H.E."/>
            <person name="Wilson R.J."/>
            <person name="Serrano M.G."/>
            <person name="Buck G."/>
            <person name="Lee V."/>
            <person name="Wang Y."/>
            <person name="Carvalho R."/>
            <person name="Voegtly L."/>
            <person name="Shi R."/>
            <person name="Duckworth R."/>
            <person name="Johnson A."/>
            <person name="Loviza R."/>
            <person name="Walstead R."/>
            <person name="Shah Z."/>
            <person name="Kiflezghi M."/>
            <person name="Wade K."/>
            <person name="Ball S.L."/>
            <person name="Bradley K.W."/>
            <person name="Asai D.J."/>
            <person name="Bowman C.A."/>
            <person name="Russell D.A."/>
            <person name="Pope W.H."/>
            <person name="Jacobs-Sera D."/>
            <person name="Hendrix R.W."/>
            <person name="Hatfull G.F."/>
        </authorList>
    </citation>
    <scope>NUCLEOTIDE SEQUENCE [LARGE SCALE GENOMIC DNA]</scope>
    <source>
        <strain evidence="14 15">DSM 27710</strain>
    </source>
</reference>
<evidence type="ECO:0000256" key="8">
    <source>
        <dbReference type="ARBA" id="ARBA00023284"/>
    </source>
</evidence>
<evidence type="ECO:0000259" key="13">
    <source>
        <dbReference type="PROSITE" id="PS51352"/>
    </source>
</evidence>
<evidence type="ECO:0000256" key="11">
    <source>
        <dbReference type="ARBA" id="ARBA00042639"/>
    </source>
</evidence>
<dbReference type="InterPro" id="IPR036249">
    <property type="entry name" value="Thioredoxin-like_sf"/>
</dbReference>
<evidence type="ECO:0000256" key="3">
    <source>
        <dbReference type="ARBA" id="ARBA00013017"/>
    </source>
</evidence>
<dbReference type="PATRIC" id="fig|1391653.3.peg.1181"/>
<keyword evidence="4" id="KW-0575">Peroxidase</keyword>
<dbReference type="EC" id="1.11.1.24" evidence="3"/>
<dbReference type="InterPro" id="IPR050924">
    <property type="entry name" value="Peroxiredoxin_BCP/PrxQ"/>
</dbReference>
<dbReference type="Gene3D" id="3.40.30.10">
    <property type="entry name" value="Glutaredoxin"/>
    <property type="match status" value="1"/>
</dbReference>
<evidence type="ECO:0000313" key="15">
    <source>
        <dbReference type="Proteomes" id="UP000055590"/>
    </source>
</evidence>
<accession>A0A0K1PB52</accession>
<evidence type="ECO:0000256" key="9">
    <source>
        <dbReference type="ARBA" id="ARBA00032824"/>
    </source>
</evidence>
<dbReference type="GO" id="GO:0008379">
    <property type="term" value="F:thioredoxin peroxidase activity"/>
    <property type="evidence" value="ECO:0007669"/>
    <property type="project" value="TreeGrafter"/>
</dbReference>
<dbReference type="Proteomes" id="UP000055590">
    <property type="component" value="Chromosome"/>
</dbReference>
<dbReference type="SUPFAM" id="SSF52833">
    <property type="entry name" value="Thioredoxin-like"/>
    <property type="match status" value="1"/>
</dbReference>
<dbReference type="Pfam" id="PF00578">
    <property type="entry name" value="AhpC-TSA"/>
    <property type="match status" value="1"/>
</dbReference>
<evidence type="ECO:0000256" key="6">
    <source>
        <dbReference type="ARBA" id="ARBA00023002"/>
    </source>
</evidence>
<dbReference type="InterPro" id="IPR013766">
    <property type="entry name" value="Thioredoxin_domain"/>
</dbReference>
<dbReference type="FunFam" id="3.40.30.10:FF:000007">
    <property type="entry name" value="Thioredoxin-dependent thiol peroxidase"/>
    <property type="match status" value="1"/>
</dbReference>
<comment type="similarity">
    <text evidence="10">Belongs to the peroxiredoxin family. BCP/PrxQ subfamily.</text>
</comment>
<dbReference type="EMBL" id="CP012332">
    <property type="protein sequence ID" value="AKU90758.1"/>
    <property type="molecule type" value="Genomic_DNA"/>
</dbReference>
<dbReference type="InterPro" id="IPR000866">
    <property type="entry name" value="AhpC/TSA"/>
</dbReference>
<evidence type="ECO:0000256" key="1">
    <source>
        <dbReference type="ARBA" id="ARBA00003330"/>
    </source>
</evidence>
<dbReference type="OrthoDB" id="69195at2"/>
<dbReference type="AlphaFoldDB" id="A0A0K1PB52"/>
<organism evidence="14 15">
    <name type="scientific">Vulgatibacter incomptus</name>
    <dbReference type="NCBI Taxonomy" id="1391653"/>
    <lineage>
        <taxon>Bacteria</taxon>
        <taxon>Pseudomonadati</taxon>
        <taxon>Myxococcota</taxon>
        <taxon>Myxococcia</taxon>
        <taxon>Myxococcales</taxon>
        <taxon>Cystobacterineae</taxon>
        <taxon>Vulgatibacteraceae</taxon>
        <taxon>Vulgatibacter</taxon>
    </lineage>
</organism>
<comment type="function">
    <text evidence="1">Thiol-specific peroxidase that catalyzes the reduction of hydrogen peroxide and organic hydroperoxides to water and alcohols, respectively. Plays a role in cell protection against oxidative stress by detoxifying peroxides and as sensor of hydrogen peroxide-mediated signaling events.</text>
</comment>
<feature type="domain" description="Thioredoxin" evidence="13">
    <location>
        <begin position="24"/>
        <end position="170"/>
    </location>
</feature>
<dbReference type="CDD" id="cd03017">
    <property type="entry name" value="PRX_BCP"/>
    <property type="match status" value="1"/>
</dbReference>
<keyword evidence="7" id="KW-1015">Disulfide bond</keyword>